<evidence type="ECO:0000313" key="2">
    <source>
        <dbReference type="Proteomes" id="UP000029921"/>
    </source>
</evidence>
<dbReference type="RefSeq" id="WP_138129119.1">
    <property type="nucleotide sequence ID" value="NZ_JRPE02000024.1"/>
</dbReference>
<comment type="caution">
    <text evidence="1">The sequence shown here is derived from an EMBL/GenBank/DDBJ whole genome shotgun (WGS) entry which is preliminary data.</text>
</comment>
<proteinExistence type="predicted"/>
<accession>A0A4U8SW31</accession>
<dbReference type="AlphaFoldDB" id="A0A4U8SW31"/>
<protein>
    <submittedName>
        <fullName evidence="1">Uncharacterized protein</fullName>
    </submittedName>
</protein>
<dbReference type="EMBL" id="JRPE02000024">
    <property type="protein sequence ID" value="TLD91113.1"/>
    <property type="molecule type" value="Genomic_DNA"/>
</dbReference>
<sequence length="152" mass="17549">MTLEQKGDRNLEIARFIDSDDFEKLSGFPKQHLCSTIINRLYYGVYLIGKQRLLQKDNSINAKKSLSHGTEYSIKSIKNNKEARKSSFLWVRLKGFYSDKKGLQLCLLAVKLHELRDIYDYNCDSKQETALKDLVGCKQQAQLLSKGLKELQ</sequence>
<name>A0A4U8SW31_9HELI</name>
<reference evidence="1 2" key="1">
    <citation type="journal article" date="2014" name="Genome Announc.">
        <title>Draft genome sequences of eight enterohepatic helicobacter species isolated from both laboratory and wild rodents.</title>
        <authorList>
            <person name="Sheh A."/>
            <person name="Shen Z."/>
            <person name="Fox J.G."/>
        </authorList>
    </citation>
    <scope>NUCLEOTIDE SEQUENCE [LARGE SCALE GENOMIC DNA]</scope>
    <source>
        <strain evidence="1 2">MIT 96-1001</strain>
    </source>
</reference>
<dbReference type="Proteomes" id="UP000029921">
    <property type="component" value="Unassembled WGS sequence"/>
</dbReference>
<evidence type="ECO:0000313" key="1">
    <source>
        <dbReference type="EMBL" id="TLD91113.1"/>
    </source>
</evidence>
<organism evidence="1 2">
    <name type="scientific">Helicobacter magdeburgensis</name>
    <dbReference type="NCBI Taxonomy" id="471858"/>
    <lineage>
        <taxon>Bacteria</taxon>
        <taxon>Pseudomonadati</taxon>
        <taxon>Campylobacterota</taxon>
        <taxon>Epsilonproteobacteria</taxon>
        <taxon>Campylobacterales</taxon>
        <taxon>Helicobacteraceae</taxon>
        <taxon>Helicobacter</taxon>
    </lineage>
</organism>
<keyword evidence="2" id="KW-1185">Reference proteome</keyword>
<gene>
    <name evidence="1" type="ORF">LS74_010215</name>
</gene>